<dbReference type="EnsemblProtists" id="EOD34106">
    <property type="protein sequence ID" value="EOD34106"/>
    <property type="gene ID" value="EMIHUDRAFT_228728"/>
</dbReference>
<sequence>MPPGMPASVHSLPVALAVPMPAMPMPVAFPVPLHLLPPGAGVEKRAEAYLKTKGQTLEDYWNGPQPASVGGGVCFREKYGEYSFENYKKMQLEIYLQVVSNASMLLLGYLLAQPMGPGMEPPVLSLSLVFGAVGAAGAALSAHQSEMASIFPVFFGAVCLSLAAFSVSNALLCGDELARAWAFVIPLHPLPLTALLLLVPADDLLRAKESVDIFRLPGTVLVGAIGAVTATMPRPLRWKCMVVAGFLLSIASAFGVATYLLDERLSFICNEMFPYHLSALGSLALTHCVRAFTVRYRT</sequence>
<accession>A0A0D3KEC1</accession>
<keyword evidence="1" id="KW-0812">Transmembrane</keyword>
<feature type="transmembrane region" description="Helical" evidence="1">
    <location>
        <begin position="273"/>
        <end position="292"/>
    </location>
</feature>
<protein>
    <submittedName>
        <fullName evidence="2">Uncharacterized protein</fullName>
    </submittedName>
</protein>
<dbReference type="AlphaFoldDB" id="A0A0D3KEC1"/>
<evidence type="ECO:0000313" key="2">
    <source>
        <dbReference type="EnsemblProtists" id="EOD34106"/>
    </source>
</evidence>
<reference evidence="2" key="2">
    <citation type="submission" date="2024-10" db="UniProtKB">
        <authorList>
            <consortium name="EnsemblProtists"/>
        </authorList>
    </citation>
    <scope>IDENTIFICATION</scope>
</reference>
<dbReference type="Proteomes" id="UP000013827">
    <property type="component" value="Unassembled WGS sequence"/>
</dbReference>
<evidence type="ECO:0000313" key="3">
    <source>
        <dbReference type="Proteomes" id="UP000013827"/>
    </source>
</evidence>
<feature type="transmembrane region" description="Helical" evidence="1">
    <location>
        <begin position="123"/>
        <end position="143"/>
    </location>
</feature>
<dbReference type="KEGG" id="ehx:EMIHUDRAFT_228728"/>
<feature type="transmembrane region" description="Helical" evidence="1">
    <location>
        <begin position="180"/>
        <end position="201"/>
    </location>
</feature>
<reference evidence="3" key="1">
    <citation type="journal article" date="2013" name="Nature">
        <title>Pan genome of the phytoplankton Emiliania underpins its global distribution.</title>
        <authorList>
            <person name="Read B.A."/>
            <person name="Kegel J."/>
            <person name="Klute M.J."/>
            <person name="Kuo A."/>
            <person name="Lefebvre S.C."/>
            <person name="Maumus F."/>
            <person name="Mayer C."/>
            <person name="Miller J."/>
            <person name="Monier A."/>
            <person name="Salamov A."/>
            <person name="Young J."/>
            <person name="Aguilar M."/>
            <person name="Claverie J.M."/>
            <person name="Frickenhaus S."/>
            <person name="Gonzalez K."/>
            <person name="Herman E.K."/>
            <person name="Lin Y.C."/>
            <person name="Napier J."/>
            <person name="Ogata H."/>
            <person name="Sarno A.F."/>
            <person name="Shmutz J."/>
            <person name="Schroeder D."/>
            <person name="de Vargas C."/>
            <person name="Verret F."/>
            <person name="von Dassow P."/>
            <person name="Valentin K."/>
            <person name="Van de Peer Y."/>
            <person name="Wheeler G."/>
            <person name="Dacks J.B."/>
            <person name="Delwiche C.F."/>
            <person name="Dyhrman S.T."/>
            <person name="Glockner G."/>
            <person name="John U."/>
            <person name="Richards T."/>
            <person name="Worden A.Z."/>
            <person name="Zhang X."/>
            <person name="Grigoriev I.V."/>
            <person name="Allen A.E."/>
            <person name="Bidle K."/>
            <person name="Borodovsky M."/>
            <person name="Bowler C."/>
            <person name="Brownlee C."/>
            <person name="Cock J.M."/>
            <person name="Elias M."/>
            <person name="Gladyshev V.N."/>
            <person name="Groth M."/>
            <person name="Guda C."/>
            <person name="Hadaegh A."/>
            <person name="Iglesias-Rodriguez M.D."/>
            <person name="Jenkins J."/>
            <person name="Jones B.M."/>
            <person name="Lawson T."/>
            <person name="Leese F."/>
            <person name="Lindquist E."/>
            <person name="Lobanov A."/>
            <person name="Lomsadze A."/>
            <person name="Malik S.B."/>
            <person name="Marsh M.E."/>
            <person name="Mackinder L."/>
            <person name="Mock T."/>
            <person name="Mueller-Roeber B."/>
            <person name="Pagarete A."/>
            <person name="Parker M."/>
            <person name="Probert I."/>
            <person name="Quesneville H."/>
            <person name="Raines C."/>
            <person name="Rensing S.A."/>
            <person name="Riano-Pachon D.M."/>
            <person name="Richier S."/>
            <person name="Rokitta S."/>
            <person name="Shiraiwa Y."/>
            <person name="Soanes D.M."/>
            <person name="van der Giezen M."/>
            <person name="Wahlund T.M."/>
            <person name="Williams B."/>
            <person name="Wilson W."/>
            <person name="Wolfe G."/>
            <person name="Wurch L.L."/>
        </authorList>
    </citation>
    <scope>NUCLEOTIDE SEQUENCE</scope>
</reference>
<dbReference type="PaxDb" id="2903-EOD34106"/>
<keyword evidence="1" id="KW-1133">Transmembrane helix</keyword>
<keyword evidence="1" id="KW-0472">Membrane</keyword>
<dbReference type="HOGENOM" id="CLU_935192_0_0_1"/>
<feature type="transmembrane region" description="Helical" evidence="1">
    <location>
        <begin position="213"/>
        <end position="233"/>
    </location>
</feature>
<evidence type="ECO:0000256" key="1">
    <source>
        <dbReference type="SAM" id="Phobius"/>
    </source>
</evidence>
<feature type="transmembrane region" description="Helical" evidence="1">
    <location>
        <begin position="94"/>
        <end position="111"/>
    </location>
</feature>
<name>A0A0D3KEC1_EMIH1</name>
<dbReference type="RefSeq" id="XP_005786535.1">
    <property type="nucleotide sequence ID" value="XM_005786478.1"/>
</dbReference>
<dbReference type="GeneID" id="17279376"/>
<feature type="transmembrane region" description="Helical" evidence="1">
    <location>
        <begin position="149"/>
        <end position="173"/>
    </location>
</feature>
<proteinExistence type="predicted"/>
<keyword evidence="3" id="KW-1185">Reference proteome</keyword>
<feature type="transmembrane region" description="Helical" evidence="1">
    <location>
        <begin position="240"/>
        <end position="261"/>
    </location>
</feature>
<organism evidence="2 3">
    <name type="scientific">Emiliania huxleyi (strain CCMP1516)</name>
    <dbReference type="NCBI Taxonomy" id="280463"/>
    <lineage>
        <taxon>Eukaryota</taxon>
        <taxon>Haptista</taxon>
        <taxon>Haptophyta</taxon>
        <taxon>Prymnesiophyceae</taxon>
        <taxon>Isochrysidales</taxon>
        <taxon>Noelaerhabdaceae</taxon>
        <taxon>Emiliania</taxon>
    </lineage>
</organism>